<dbReference type="Pfam" id="PF01968">
    <property type="entry name" value="Hydantoinase_A"/>
    <property type="match status" value="1"/>
</dbReference>
<gene>
    <name evidence="2" type="ORF">METZ01_LOCUS311592</name>
</gene>
<evidence type="ECO:0000259" key="1">
    <source>
        <dbReference type="Pfam" id="PF01968"/>
    </source>
</evidence>
<dbReference type="GO" id="GO:0017168">
    <property type="term" value="F:5-oxoprolinase (ATP-hydrolyzing) activity"/>
    <property type="evidence" value="ECO:0007669"/>
    <property type="project" value="TreeGrafter"/>
</dbReference>
<dbReference type="GO" id="GO:0006749">
    <property type="term" value="P:glutathione metabolic process"/>
    <property type="evidence" value="ECO:0007669"/>
    <property type="project" value="TreeGrafter"/>
</dbReference>
<feature type="domain" description="Hydantoinase A/oxoprolinase" evidence="1">
    <location>
        <begin position="26"/>
        <end position="321"/>
    </location>
</feature>
<feature type="non-terminal residue" evidence="2">
    <location>
        <position position="370"/>
    </location>
</feature>
<dbReference type="PANTHER" id="PTHR11365:SF23">
    <property type="entry name" value="HYPOTHETICAL 5-OXOPROLINASE (EUROFUNG)-RELATED"/>
    <property type="match status" value="1"/>
</dbReference>
<organism evidence="2">
    <name type="scientific">marine metagenome</name>
    <dbReference type="NCBI Taxonomy" id="408172"/>
    <lineage>
        <taxon>unclassified sequences</taxon>
        <taxon>metagenomes</taxon>
        <taxon>ecological metagenomes</taxon>
    </lineage>
</organism>
<evidence type="ECO:0000313" key="2">
    <source>
        <dbReference type="EMBL" id="SVC58738.1"/>
    </source>
</evidence>
<dbReference type="AlphaFoldDB" id="A0A382NDZ3"/>
<reference evidence="2" key="1">
    <citation type="submission" date="2018-05" db="EMBL/GenBank/DDBJ databases">
        <authorList>
            <person name="Lanie J.A."/>
            <person name="Ng W.-L."/>
            <person name="Kazmierczak K.M."/>
            <person name="Andrzejewski T.M."/>
            <person name="Davidsen T.M."/>
            <person name="Wayne K.J."/>
            <person name="Tettelin H."/>
            <person name="Glass J.I."/>
            <person name="Rusch D."/>
            <person name="Podicherti R."/>
            <person name="Tsui H.-C.T."/>
            <person name="Winkler M.E."/>
        </authorList>
    </citation>
    <scope>NUCLEOTIDE SEQUENCE</scope>
</reference>
<dbReference type="PANTHER" id="PTHR11365">
    <property type="entry name" value="5-OXOPROLINASE RELATED"/>
    <property type="match status" value="1"/>
</dbReference>
<dbReference type="InterPro" id="IPR045079">
    <property type="entry name" value="Oxoprolinase-like"/>
</dbReference>
<dbReference type="GO" id="GO:0005829">
    <property type="term" value="C:cytosol"/>
    <property type="evidence" value="ECO:0007669"/>
    <property type="project" value="TreeGrafter"/>
</dbReference>
<accession>A0A382NDZ3</accession>
<proteinExistence type="predicted"/>
<protein>
    <recommendedName>
        <fullName evidence="1">Hydantoinase A/oxoprolinase domain-containing protein</fullName>
    </recommendedName>
</protein>
<dbReference type="EMBL" id="UINC01099450">
    <property type="protein sequence ID" value="SVC58738.1"/>
    <property type="molecule type" value="Genomic_DNA"/>
</dbReference>
<feature type="non-terminal residue" evidence="2">
    <location>
        <position position="1"/>
    </location>
</feature>
<sequence length="370" mass="39998">IIKSKLNNLCVSVSNEVSPGIREYERISTTLCNAYVQPLVSNYLNKLVVEQKKLNITNELSLMLSSGGITDIQTAIDYPINLVESGPAAGVLSSIYYGKQIKEKNILSFDMGGTTAKMGLIKDGKPTVSDNFEIGRVHRFKKGSGLPVKIPTIELIEIGAGGGSIAHVDELGLLKVGPESAGADPGPACYEKGNNSPTVTDANLVLGIINPENFLGGRMKLNKELSKKVIKDNISKKLKISLIDSALGIYKIVNESMISASRVHIAERGSDPRKLMLIAFGGAGPIHAHSIAKSLKMKGFACPAKAGVASTVGFLNAPVSYDYFQSFISILKIDVFDKINEIYEKMKKRGKETLLRSNELENNIKFLLQA</sequence>
<name>A0A382NDZ3_9ZZZZ</name>
<dbReference type="InterPro" id="IPR002821">
    <property type="entry name" value="Hydantoinase_A"/>
</dbReference>